<dbReference type="InterPro" id="IPR002104">
    <property type="entry name" value="Integrase_catalytic"/>
</dbReference>
<dbReference type="Proteomes" id="UP000826709">
    <property type="component" value="Chromosome"/>
</dbReference>
<dbReference type="Gene3D" id="1.10.443.10">
    <property type="entry name" value="Intergrase catalytic core"/>
    <property type="match status" value="1"/>
</dbReference>
<dbReference type="GO" id="GO:0006310">
    <property type="term" value="P:DNA recombination"/>
    <property type="evidence" value="ECO:0007669"/>
    <property type="project" value="UniProtKB-KW"/>
</dbReference>
<dbReference type="InterPro" id="IPR013762">
    <property type="entry name" value="Integrase-like_cat_sf"/>
</dbReference>
<name>A0A8G0ZYV6_9EURY</name>
<dbReference type="EMBL" id="CP037968">
    <property type="protein sequence ID" value="QYZ78649.1"/>
    <property type="molecule type" value="Genomic_DNA"/>
</dbReference>
<dbReference type="GO" id="GO:0015074">
    <property type="term" value="P:DNA integration"/>
    <property type="evidence" value="ECO:0007669"/>
    <property type="project" value="InterPro"/>
</dbReference>
<feature type="domain" description="Tyr recombinase" evidence="2">
    <location>
        <begin position="170"/>
        <end position="347"/>
    </location>
</feature>
<keyword evidence="4" id="KW-1185">Reference proteome</keyword>
<protein>
    <submittedName>
        <fullName evidence="3">Integrase</fullName>
    </submittedName>
</protein>
<organism evidence="3 4">
    <name type="scientific">Methanofollis formosanus</name>
    <dbReference type="NCBI Taxonomy" id="299308"/>
    <lineage>
        <taxon>Archaea</taxon>
        <taxon>Methanobacteriati</taxon>
        <taxon>Methanobacteriota</taxon>
        <taxon>Stenosarchaea group</taxon>
        <taxon>Methanomicrobia</taxon>
        <taxon>Methanomicrobiales</taxon>
        <taxon>Methanomicrobiaceae</taxon>
        <taxon>Methanofollis</taxon>
    </lineage>
</organism>
<reference evidence="3" key="1">
    <citation type="journal article" date="2005" name="Int. J. Syst. Evol. Microbiol.">
        <title>Methanofollis formosanus sp. nov., isolated from a fish pond.</title>
        <authorList>
            <person name="Wu S.Y."/>
            <person name="Chen S.C."/>
            <person name="Lai M.C."/>
        </authorList>
    </citation>
    <scope>NUCLEOTIDE SEQUENCE</scope>
    <source>
        <strain evidence="3">ML15</strain>
    </source>
</reference>
<sequence>MAAFRLSVQIPNAFPVLTEGICMRSAPTRSDSSFHCIKSEYADRSVAKGLANGTLTPCDADLIREFVAECQSCNNISAARTNKLVYTLVGWRRFIGPYLENRMADIYQGITLLKTANSARGKPFKQNTVADHVIILKQLYTWMIENGYTDLPHRKIQRIKNPAKDTMTKEAADLLTPAEVTAIMDACFWSRDRALIMMLYEGGFRIGEIATLAWKDVLMDEYGAVVNVKFKTNKPRYIRLVMAREHLAAWRADYPFKPVGEALVFLNQRNRPLTHATVQKQLTRIAKRAGITRHITPHIFRHSRITHMITEGVSESVIKLMMWGDITTPMFKTYAHLTGHDIDQEILRTYGIAQGDGNGRHRRPRLEPRQCPHCQAVNGPSSNFCSLCGRTLTEEATESMDECITIAKGSQEYDLLLKQLRSDLDRQG</sequence>
<dbReference type="SUPFAM" id="SSF56349">
    <property type="entry name" value="DNA breaking-rejoining enzymes"/>
    <property type="match status" value="1"/>
</dbReference>
<evidence type="ECO:0000313" key="4">
    <source>
        <dbReference type="Proteomes" id="UP000826709"/>
    </source>
</evidence>
<gene>
    <name evidence="3" type="ORF">E2N92_04025</name>
</gene>
<reference evidence="3" key="2">
    <citation type="submission" date="2019-03" db="EMBL/GenBank/DDBJ databases">
        <authorList>
            <person name="Chen S.-C."/>
            <person name="Wu S.-Y."/>
            <person name="Lai M.-C."/>
        </authorList>
    </citation>
    <scope>NUCLEOTIDE SEQUENCE</scope>
    <source>
        <strain evidence="3">ML15</strain>
    </source>
</reference>
<accession>A0A8G0ZYV6</accession>
<keyword evidence="1" id="KW-0233">DNA recombination</keyword>
<dbReference type="AlphaFoldDB" id="A0A8G0ZYV6"/>
<dbReference type="KEGG" id="mfk:E2N92_04025"/>
<proteinExistence type="predicted"/>
<dbReference type="InterPro" id="IPR011010">
    <property type="entry name" value="DNA_brk_join_enz"/>
</dbReference>
<dbReference type="PANTHER" id="PTHR30349:SF87">
    <property type="entry name" value="TRANSPOSASE A"/>
    <property type="match status" value="1"/>
</dbReference>
<dbReference type="GO" id="GO:0003677">
    <property type="term" value="F:DNA binding"/>
    <property type="evidence" value="ECO:0007669"/>
    <property type="project" value="InterPro"/>
</dbReference>
<dbReference type="InterPro" id="IPR050090">
    <property type="entry name" value="Tyrosine_recombinase_XerCD"/>
</dbReference>
<evidence type="ECO:0000259" key="2">
    <source>
        <dbReference type="PROSITE" id="PS51898"/>
    </source>
</evidence>
<evidence type="ECO:0000256" key="1">
    <source>
        <dbReference type="ARBA" id="ARBA00023172"/>
    </source>
</evidence>
<evidence type="ECO:0000313" key="3">
    <source>
        <dbReference type="EMBL" id="QYZ78649.1"/>
    </source>
</evidence>
<dbReference type="PROSITE" id="PS51898">
    <property type="entry name" value="TYR_RECOMBINASE"/>
    <property type="match status" value="1"/>
</dbReference>
<dbReference type="Pfam" id="PF00589">
    <property type="entry name" value="Phage_integrase"/>
    <property type="match status" value="1"/>
</dbReference>
<dbReference type="PANTHER" id="PTHR30349">
    <property type="entry name" value="PHAGE INTEGRASE-RELATED"/>
    <property type="match status" value="1"/>
</dbReference>